<dbReference type="CDD" id="cd22828">
    <property type="entry name" value="Gal_Rha_Lectin_EVA1_EVA1C_rpt1"/>
    <property type="match status" value="1"/>
</dbReference>
<feature type="compositionally biased region" description="Polar residues" evidence="1">
    <location>
        <begin position="675"/>
        <end position="692"/>
    </location>
</feature>
<keyword evidence="5" id="KW-1185">Reference proteome</keyword>
<feature type="compositionally biased region" description="Basic and acidic residues" evidence="1">
    <location>
        <begin position="628"/>
        <end position="638"/>
    </location>
</feature>
<dbReference type="EnsemblMetazoa" id="GMOY011587-RA">
    <property type="protein sequence ID" value="GMOY011587-PA"/>
    <property type="gene ID" value="GMOY011587"/>
</dbReference>
<keyword evidence="2" id="KW-1133">Transmembrane helix</keyword>
<keyword evidence="2" id="KW-0812">Transmembrane</keyword>
<sequence>MLEAVKCSKNVWNHKRTRKVHRNDIFAYDNSKPQRTFCGAKMLPKSILAQNRRKAHKEKTRIMIMNYQPNTNAQKWSPLEGARSLFNRRCVFYFPETLGPTYRRRLQSEYDPHIGGILYKVIHGAFSRTGSVDTLATRIRTLLAATLRTYQRAGCDSETLALSCPRGTSISIELAQYGRAGDSTDHSLCPPASQEDFTTVSSTNENGGNVGIGVIHSGTQSEVKPAQSCVVSGLQYALLQTVVDSCQKKRHCKFSANSKPLTIGDQCAGIRKFVEIAYKCHEFRSKVACENESMPLMCNPYSRIAVYSASFGYIERESVQCPHNNSAQHIPRSNIKQTCLVSYATETVMQICHGRRRCSVTADAVPRKVLKDRYETAPEMDEPQQSELDMDQDELYDEDQFYKEDEAIPPAPKLQGAIPNAVYPFDFNMRSRETTTTLLPPILSRNESSLEGITDNLPDFDNKNIVFRNLSKIFRGNGLDVYTSTELVPAERLTESSLFSSTLVTTNKTWRDNIGDNRNFSTLPNFIYRKRCQTEDDWGTVVLNCTNDDIINERVAVIGFLINWIKAYIHIRQHQEQFYLYLIITVATGMLLCVTLVIGRLTLHRRRSCCKNSLSSVSNNEKIIRDKVRSTSDEDGKHQQVPARDTQLNGSLGDNLSDIDADVDLRSQMPLSGLPSRNESYTTYAPTQSGNFGSLRDNHTSTHYGMATTTLMPSTSQHNNLIMPGGHNVNNAKLLSCPATVSNRQNTPPTPSSLYTSIGLCSLSLNGPIGTGPQTLTTSVLSSAANESIGASSYLMPAPQHSHVGTLRRSLLPTSMMGEPALPFANESTTSNSVVGIPTSSNIYYDSTIPRHFARGLTNDDSSYFYG</sequence>
<dbReference type="CDD" id="cd22829">
    <property type="entry name" value="Gal_Rha_Lectin_EVA1_EVA1C_rpt2"/>
    <property type="match status" value="1"/>
</dbReference>
<dbReference type="EMBL" id="CCAG010012104">
    <property type="status" value="NOT_ANNOTATED_CDS"/>
    <property type="molecule type" value="Genomic_DNA"/>
</dbReference>
<reference evidence="4" key="1">
    <citation type="submission" date="2020-05" db="UniProtKB">
        <authorList>
            <consortium name="EnsemblMetazoa"/>
        </authorList>
    </citation>
    <scope>IDENTIFICATION</scope>
    <source>
        <strain evidence="4">Yale</strain>
    </source>
</reference>
<evidence type="ECO:0000313" key="4">
    <source>
        <dbReference type="EnsemblMetazoa" id="GMOY011587-PA"/>
    </source>
</evidence>
<dbReference type="EMBL" id="CCAG010012105">
    <property type="status" value="NOT_ANNOTATED_CDS"/>
    <property type="molecule type" value="Genomic_DNA"/>
</dbReference>
<feature type="transmembrane region" description="Helical" evidence="2">
    <location>
        <begin position="578"/>
        <end position="598"/>
    </location>
</feature>
<name>A0A1B0GE63_GLOMM</name>
<dbReference type="PANTHER" id="PTHR46780">
    <property type="entry name" value="PROTEIN EVA-1"/>
    <property type="match status" value="1"/>
</dbReference>
<dbReference type="AlphaFoldDB" id="A0A1B0GE63"/>
<proteinExistence type="predicted"/>
<feature type="region of interest" description="Disordered" evidence="1">
    <location>
        <begin position="672"/>
        <end position="695"/>
    </location>
</feature>
<dbReference type="STRING" id="37546.A0A1B0GE63"/>
<feature type="region of interest" description="Disordered" evidence="1">
    <location>
        <begin position="628"/>
        <end position="649"/>
    </location>
</feature>
<keyword evidence="2" id="KW-0472">Membrane</keyword>
<evidence type="ECO:0000313" key="5">
    <source>
        <dbReference type="Proteomes" id="UP000092444"/>
    </source>
</evidence>
<protein>
    <recommendedName>
        <fullName evidence="3">SUEL-type lectin domain-containing protein</fullName>
    </recommendedName>
</protein>
<dbReference type="InterPro" id="IPR000922">
    <property type="entry name" value="Lectin_gal-bd_dom"/>
</dbReference>
<feature type="domain" description="SUEL-type lectin" evidence="3">
    <location>
        <begin position="154"/>
        <end position="281"/>
    </location>
</feature>
<organism evidence="4 5">
    <name type="scientific">Glossina morsitans morsitans</name>
    <name type="common">Savannah tsetse fly</name>
    <dbReference type="NCBI Taxonomy" id="37546"/>
    <lineage>
        <taxon>Eukaryota</taxon>
        <taxon>Metazoa</taxon>
        <taxon>Ecdysozoa</taxon>
        <taxon>Arthropoda</taxon>
        <taxon>Hexapoda</taxon>
        <taxon>Insecta</taxon>
        <taxon>Pterygota</taxon>
        <taxon>Neoptera</taxon>
        <taxon>Endopterygota</taxon>
        <taxon>Diptera</taxon>
        <taxon>Brachycera</taxon>
        <taxon>Muscomorpha</taxon>
        <taxon>Hippoboscoidea</taxon>
        <taxon>Glossinidae</taxon>
        <taxon>Glossina</taxon>
    </lineage>
</organism>
<evidence type="ECO:0000259" key="3">
    <source>
        <dbReference type="PROSITE" id="PS50228"/>
    </source>
</evidence>
<dbReference type="GO" id="GO:0030246">
    <property type="term" value="F:carbohydrate binding"/>
    <property type="evidence" value="ECO:0007669"/>
    <property type="project" value="InterPro"/>
</dbReference>
<dbReference type="Gene3D" id="2.60.120.740">
    <property type="match status" value="2"/>
</dbReference>
<dbReference type="PROSITE" id="PS50228">
    <property type="entry name" value="SUEL_LECTIN"/>
    <property type="match status" value="1"/>
</dbReference>
<dbReference type="PhylomeDB" id="A0A1B0GE63"/>
<evidence type="ECO:0000256" key="2">
    <source>
        <dbReference type="SAM" id="Phobius"/>
    </source>
</evidence>
<evidence type="ECO:0000256" key="1">
    <source>
        <dbReference type="SAM" id="MobiDB-lite"/>
    </source>
</evidence>
<dbReference type="Proteomes" id="UP000092444">
    <property type="component" value="Unassembled WGS sequence"/>
</dbReference>
<accession>A0A1B0GE63</accession>
<dbReference type="VEuPathDB" id="VectorBase:GMOY011587"/>
<dbReference type="InterPro" id="IPR043159">
    <property type="entry name" value="Lectin_gal-bd_sf"/>
</dbReference>